<sequence length="421" mass="47164">MPRLSYEEQRERKRAQDRAAQRASRNRAKDRVARLEHQIAQLQAGGDEAMMEQMKQMQQERSQLRTLADQLLNIAGALDTTLGPVNGGSGLSSPQPTRKSLLGEIVHDYEALKSTHPTPAMPLTDPHSILVGVLNGWNVPVSVQEEPVHRLMAHLHRRLMLERPLVRPIDQLAILYLIQMSLLFLLAQLETYRAYLSHVPGWLYPTPAQSSIRHNVTIDMLPWPQLRLYLLSQPDVESYNTQPCNDLATQTLRSMIFVPEINFEDAYLVGPDRRLTLSPQFRQLFSPEASSAPFAVTPSFLDQYPNLRGIVPEWKSHGHGDRTRSEAWDLVAQDGYKGNNQANPGLLDGRTSNAVRDQSSISRGSDLPAPSLVSVPPASPTHSVFAGEPMGNWYEALGFLAETDSVPSWLLEPAEERLDNL</sequence>
<dbReference type="EMBL" id="MSFO01000001">
    <property type="protein sequence ID" value="PLB54746.1"/>
    <property type="molecule type" value="Genomic_DNA"/>
</dbReference>
<dbReference type="OrthoDB" id="4161589at2759"/>
<dbReference type="CDD" id="cd14688">
    <property type="entry name" value="bZIP_YAP"/>
    <property type="match status" value="1"/>
</dbReference>
<dbReference type="SUPFAM" id="SSF57959">
    <property type="entry name" value="Leucine zipper domain"/>
    <property type="match status" value="1"/>
</dbReference>
<evidence type="ECO:0008006" key="4">
    <source>
        <dbReference type="Google" id="ProtNLM"/>
    </source>
</evidence>
<dbReference type="VEuPathDB" id="FungiDB:P170DRAFT_460792"/>
<feature type="compositionally biased region" description="Basic and acidic residues" evidence="1">
    <location>
        <begin position="1"/>
        <end position="20"/>
    </location>
</feature>
<dbReference type="PANTHER" id="PTHR37012:SF7">
    <property type="entry name" value="B-ZIP TRANSCRIPTION FACTOR (EUROFUNG)-RELATED"/>
    <property type="match status" value="1"/>
</dbReference>
<feature type="region of interest" description="Disordered" evidence="1">
    <location>
        <begin position="1"/>
        <end position="32"/>
    </location>
</feature>
<organism evidence="2 3">
    <name type="scientific">Aspergillus steynii IBT 23096</name>
    <dbReference type="NCBI Taxonomy" id="1392250"/>
    <lineage>
        <taxon>Eukaryota</taxon>
        <taxon>Fungi</taxon>
        <taxon>Dikarya</taxon>
        <taxon>Ascomycota</taxon>
        <taxon>Pezizomycotina</taxon>
        <taxon>Eurotiomycetes</taxon>
        <taxon>Eurotiomycetidae</taxon>
        <taxon>Eurotiales</taxon>
        <taxon>Aspergillaceae</taxon>
        <taxon>Aspergillus</taxon>
        <taxon>Aspergillus subgen. Circumdati</taxon>
    </lineage>
</organism>
<feature type="compositionally biased region" description="Polar residues" evidence="1">
    <location>
        <begin position="350"/>
        <end position="363"/>
    </location>
</feature>
<feature type="region of interest" description="Disordered" evidence="1">
    <location>
        <begin position="339"/>
        <end position="375"/>
    </location>
</feature>
<dbReference type="GO" id="GO:0003700">
    <property type="term" value="F:DNA-binding transcription factor activity"/>
    <property type="evidence" value="ECO:0007669"/>
    <property type="project" value="InterPro"/>
</dbReference>
<dbReference type="Gene3D" id="1.20.5.170">
    <property type="match status" value="1"/>
</dbReference>
<dbReference type="GeneID" id="36559666"/>
<evidence type="ECO:0000313" key="2">
    <source>
        <dbReference type="EMBL" id="PLB54746.1"/>
    </source>
</evidence>
<dbReference type="Pfam" id="PF11905">
    <property type="entry name" value="DUF3425"/>
    <property type="match status" value="1"/>
</dbReference>
<evidence type="ECO:0000313" key="3">
    <source>
        <dbReference type="Proteomes" id="UP000234275"/>
    </source>
</evidence>
<dbReference type="Proteomes" id="UP000234275">
    <property type="component" value="Unassembled WGS sequence"/>
</dbReference>
<keyword evidence="3" id="KW-1185">Reference proteome</keyword>
<proteinExistence type="predicted"/>
<comment type="caution">
    <text evidence="2">The sequence shown here is derived from an EMBL/GenBank/DDBJ whole genome shotgun (WGS) entry which is preliminary data.</text>
</comment>
<dbReference type="AlphaFoldDB" id="A0A2I2GPE5"/>
<name>A0A2I2GPE5_9EURO</name>
<dbReference type="InterPro" id="IPR046347">
    <property type="entry name" value="bZIP_sf"/>
</dbReference>
<dbReference type="InterPro" id="IPR021833">
    <property type="entry name" value="DUF3425"/>
</dbReference>
<accession>A0A2I2GPE5</accession>
<reference evidence="2 3" key="1">
    <citation type="submission" date="2016-12" db="EMBL/GenBank/DDBJ databases">
        <title>The genomes of Aspergillus section Nigri reveals drivers in fungal speciation.</title>
        <authorList>
            <consortium name="DOE Joint Genome Institute"/>
            <person name="Vesth T.C."/>
            <person name="Nybo J."/>
            <person name="Theobald S."/>
            <person name="Brandl J."/>
            <person name="Frisvad J.C."/>
            <person name="Nielsen K.F."/>
            <person name="Lyhne E.K."/>
            <person name="Kogle M.E."/>
            <person name="Kuo A."/>
            <person name="Riley R."/>
            <person name="Clum A."/>
            <person name="Nolan M."/>
            <person name="Lipzen A."/>
            <person name="Salamov A."/>
            <person name="Henrissat B."/>
            <person name="Wiebenga A."/>
            <person name="De Vries R.P."/>
            <person name="Grigoriev I.V."/>
            <person name="Mortensen U.H."/>
            <person name="Andersen M.R."/>
            <person name="Baker S.E."/>
        </authorList>
    </citation>
    <scope>NUCLEOTIDE SEQUENCE [LARGE SCALE GENOMIC DNA]</scope>
    <source>
        <strain evidence="2 3">IBT 23096</strain>
    </source>
</reference>
<evidence type="ECO:0000256" key="1">
    <source>
        <dbReference type="SAM" id="MobiDB-lite"/>
    </source>
</evidence>
<dbReference type="RefSeq" id="XP_024710048.1">
    <property type="nucleotide sequence ID" value="XM_024851968.1"/>
</dbReference>
<dbReference type="PANTHER" id="PTHR37012">
    <property type="entry name" value="B-ZIP TRANSCRIPTION FACTOR (EUROFUNG)-RELATED"/>
    <property type="match status" value="1"/>
</dbReference>
<protein>
    <recommendedName>
        <fullName evidence="4">BZIP domain-containing protein</fullName>
    </recommendedName>
</protein>
<gene>
    <name evidence="2" type="ORF">P170DRAFT_460792</name>
</gene>